<evidence type="ECO:0000256" key="5">
    <source>
        <dbReference type="ARBA" id="ARBA00023163"/>
    </source>
</evidence>
<keyword evidence="8" id="KW-0812">Transmembrane</keyword>
<evidence type="ECO:0000256" key="7">
    <source>
        <dbReference type="ARBA" id="ARBA00031961"/>
    </source>
</evidence>
<dbReference type="Pfam" id="PF01569">
    <property type="entry name" value="PAP2"/>
    <property type="match status" value="1"/>
</dbReference>
<protein>
    <recommendedName>
        <fullName evidence="3">Mediator of RNA polymerase II transcription subunit 23</fullName>
    </recommendedName>
    <alternativeName>
        <fullName evidence="7">Mediator complex subunit 23</fullName>
    </alternativeName>
</protein>
<comment type="caution">
    <text evidence="10">The sequence shown here is derived from an EMBL/GenBank/DDBJ whole genome shotgun (WGS) entry which is preliminary data.</text>
</comment>
<dbReference type="InterPro" id="IPR036938">
    <property type="entry name" value="PAP2/HPO_sf"/>
</dbReference>
<name>A0A1Y3EGC9_9BILA</name>
<accession>A0A1Y3EGC9</accession>
<gene>
    <name evidence="10" type="ORF">D917_02259</name>
</gene>
<feature type="transmembrane region" description="Helical" evidence="8">
    <location>
        <begin position="1315"/>
        <end position="1337"/>
    </location>
</feature>
<dbReference type="GO" id="GO:0016592">
    <property type="term" value="C:mediator complex"/>
    <property type="evidence" value="ECO:0007669"/>
    <property type="project" value="TreeGrafter"/>
</dbReference>
<evidence type="ECO:0000256" key="8">
    <source>
        <dbReference type="SAM" id="Phobius"/>
    </source>
</evidence>
<keyword evidence="4" id="KW-0805">Transcription regulation</keyword>
<reference evidence="10 11" key="1">
    <citation type="submission" date="2015-04" db="EMBL/GenBank/DDBJ databases">
        <title>Draft genome of the roundworm Trichinella nativa.</title>
        <authorList>
            <person name="Mitreva M."/>
        </authorList>
    </citation>
    <scope>NUCLEOTIDE SEQUENCE [LARGE SCALE GENOMIC DNA]</scope>
    <source>
        <strain evidence="10 11">ISS45</strain>
    </source>
</reference>
<evidence type="ECO:0000256" key="4">
    <source>
        <dbReference type="ARBA" id="ARBA00023015"/>
    </source>
</evidence>
<dbReference type="PANTHER" id="PTHR12691:SF10">
    <property type="entry name" value="MEDIATOR OF RNA POLYMERASE II TRANSCRIPTION SUBUNIT 23"/>
    <property type="match status" value="1"/>
</dbReference>
<feature type="transmembrane region" description="Helical" evidence="8">
    <location>
        <begin position="1467"/>
        <end position="1485"/>
    </location>
</feature>
<dbReference type="GO" id="GO:0005667">
    <property type="term" value="C:transcription regulator complex"/>
    <property type="evidence" value="ECO:0007669"/>
    <property type="project" value="TreeGrafter"/>
</dbReference>
<evidence type="ECO:0000259" key="9">
    <source>
        <dbReference type="SMART" id="SM00014"/>
    </source>
</evidence>
<dbReference type="Proteomes" id="UP000243006">
    <property type="component" value="Unassembled WGS sequence"/>
</dbReference>
<organism evidence="10 11">
    <name type="scientific">Trichinella nativa</name>
    <dbReference type="NCBI Taxonomy" id="6335"/>
    <lineage>
        <taxon>Eukaryota</taxon>
        <taxon>Metazoa</taxon>
        <taxon>Ecdysozoa</taxon>
        <taxon>Nematoda</taxon>
        <taxon>Enoplea</taxon>
        <taxon>Dorylaimia</taxon>
        <taxon>Trichinellida</taxon>
        <taxon>Trichinellidae</taxon>
        <taxon>Trichinella</taxon>
    </lineage>
</organism>
<dbReference type="InterPro" id="IPR021629">
    <property type="entry name" value="Mediator_Med23"/>
</dbReference>
<evidence type="ECO:0000313" key="10">
    <source>
        <dbReference type="EMBL" id="OUC44194.1"/>
    </source>
</evidence>
<dbReference type="EMBL" id="LVZM01013152">
    <property type="protein sequence ID" value="OUC44194.1"/>
    <property type="molecule type" value="Genomic_DNA"/>
</dbReference>
<dbReference type="SMART" id="SM00014">
    <property type="entry name" value="acidPPc"/>
    <property type="match status" value="1"/>
</dbReference>
<sequence length="1601" mass="183762">MSVSLSDFEAKVKNLFKEHAKSGIAHFFFRPYLITSSEEYEKEIVISTANELMEIFTSLPQNLQESAFSIVISHRVLSNSANRIVDFFVRNVTQRQMLSIKCICEKLLTCAELNINSCGWNDTFAFFMENISLLDYKGVRDTLKRLLDIPIPVHLQVDQRKSVEAVEKRMADCFTEIIESFRPLAQLNSVCGRTFMTPIPGHVGFYFNAFWKLEALSLRFPLKGLLPYSQDLLNPQMRLLTHVFMHYTYRDAIAVLLGTAKPEKSRIPYFEEVITEIILELMFTAECDHSQLNPQAWRIISTQIIYLTLQQSICFTRLVKILHTKLTHYPYRYARNQLMWCLFNFLSGGMQKYSLCSNACSNLYMDTHFEKITKFLQEALKNKTQFNTDNYMVAVLCNAYSSTSEIFQQDLLPILLENLDNTRGHNSTQASGNFASNATSSMPYPNGAVSEVKLRPLKLEFLDSVSVHVRMNIANSLIGTFGRFMQGKSAWPSPALVETYCRMLTYPDLEILGLKQFTSHIVLTAARHQCCEMMYICCEILNYRLFNIPSTYRVHAIVTLQQTLAFAKFQTNASLYWMLERTLLLQFQWYPHYEIFQAPFARLLNSFVAVAADGTKQSIAENEELMRIIILTLARSTVISNCDSCFIEGVYRELLNKLPSYSWPQSTLSVFPQQPQQQQQSRFLLKQQVDEEYIKHRTFGSELSLIDYFTNTSTSTVYLCLLWRLVYDTGELPAVSMKILEVLGPRKVLVHLKSLADFLVYETNSADVNRCVDVLNRLIFKYAVVPLERFMLTMLLRDYEGNDAFYALLIVMLLVQRSEELRSAVADCVAMLPSDYWHCQDWNDKYQAYQIKHAERTWSQVYVELSRASLTPNDCPLPVYFGTRCLQMLPVVDLLLQKLVESPAACLKFLDSTLSILGPLYRFHPYPVSFLYSTFRFYEKRLVESPAIKQKLALAVHGACVPSRDDHWLLSAEFVGWVGQATDRGPWVPDLNYYGALVRRLIDTFSEPRQQWSRKTDLRFVEFNNFQTHALYSICIELMSLPVGVVDVGNALVTLVTHWHSLVDKNTVMYWVNAIGLIFSALPISYMEPFYQTILTTLCSDHMNSINTDVSNKLDFEKRSKLMEDCYPARILALCHAVWLHSTSGYLQLLPQALRSTWIPHVRSEGQFLYVCHLVAPFLQRFYQERTKFTMDITTDLYQMLYNVDCEVGNWKYEDLICDFFYHVKYMYVGDSVRQDTDRIIPMLRPSLQQKLRYISFAQGEQSAGTPFSEMINPIKLLGIQMVVWLQRLPIFGETAQHFWLAVTKLGDPVMTFSLYFPALFPFFGTAALDMVIVGAFSEISNCILKWILLDDRPYWWVHTAGVSGQLSHPLKQFQWTCETGPGSPSGHAMVSASVWFNLLYNLQSDLVLGDLCGICWLLYVVFLIAVSVSRTYISAHFPDQVILGIVVGICIALVTRSLVGHRRRRWSNLIAFMIALLLIALSVHEVHRFFGVDTHRSIELAAKYCHRAEWIHQSTTPLASFFRDVGVLISVAILLANKSMFTNNNNKIASKFFSTKFAQALLGVGLNQLVAFIPIGRLPTALFYAVLLPVLFTNNSNKLQ</sequence>
<feature type="domain" description="Phosphatidic acid phosphatase type 2/haloperoxidase" evidence="9">
    <location>
        <begin position="1328"/>
        <end position="1457"/>
    </location>
</feature>
<evidence type="ECO:0000256" key="6">
    <source>
        <dbReference type="ARBA" id="ARBA00023242"/>
    </source>
</evidence>
<proteinExistence type="inferred from homology"/>
<dbReference type="GO" id="GO:0010628">
    <property type="term" value="P:positive regulation of gene expression"/>
    <property type="evidence" value="ECO:0007669"/>
    <property type="project" value="TreeGrafter"/>
</dbReference>
<dbReference type="PANTHER" id="PTHR12691">
    <property type="entry name" value="MEDIATOR OF RNA POLYMERASE II TRANSCRIPTION SUBUNIT 23"/>
    <property type="match status" value="1"/>
</dbReference>
<evidence type="ECO:0000256" key="2">
    <source>
        <dbReference type="ARBA" id="ARBA00010222"/>
    </source>
</evidence>
<comment type="subcellular location">
    <subcellularLocation>
        <location evidence="1">Nucleus</location>
    </subcellularLocation>
</comment>
<dbReference type="Gene3D" id="1.20.144.10">
    <property type="entry name" value="Phosphatidic acid phosphatase type 2/haloperoxidase"/>
    <property type="match status" value="1"/>
</dbReference>
<dbReference type="Pfam" id="PF11573">
    <property type="entry name" value="Med23"/>
    <property type="match status" value="2"/>
</dbReference>
<feature type="transmembrane region" description="Helical" evidence="8">
    <location>
        <begin position="1441"/>
        <end position="1460"/>
    </location>
</feature>
<feature type="transmembrane region" description="Helical" evidence="8">
    <location>
        <begin position="1407"/>
        <end position="1429"/>
    </location>
</feature>
<feature type="transmembrane region" description="Helical" evidence="8">
    <location>
        <begin position="1582"/>
        <end position="1598"/>
    </location>
</feature>
<dbReference type="GO" id="GO:0006357">
    <property type="term" value="P:regulation of transcription by RNA polymerase II"/>
    <property type="evidence" value="ECO:0007669"/>
    <property type="project" value="TreeGrafter"/>
</dbReference>
<keyword evidence="8" id="KW-1133">Transmembrane helix</keyword>
<dbReference type="InterPro" id="IPR000326">
    <property type="entry name" value="PAP2/HPO"/>
</dbReference>
<evidence type="ECO:0000256" key="1">
    <source>
        <dbReference type="ARBA" id="ARBA00004123"/>
    </source>
</evidence>
<dbReference type="SUPFAM" id="SSF48317">
    <property type="entry name" value="Acid phosphatase/Vanadium-dependent haloperoxidase"/>
    <property type="match status" value="1"/>
</dbReference>
<evidence type="ECO:0000256" key="3">
    <source>
        <dbReference type="ARBA" id="ARBA00019696"/>
    </source>
</evidence>
<keyword evidence="8" id="KW-0472">Membrane</keyword>
<evidence type="ECO:0000313" key="11">
    <source>
        <dbReference type="Proteomes" id="UP000243006"/>
    </source>
</evidence>
<keyword evidence="6" id="KW-0539">Nucleus</keyword>
<keyword evidence="5" id="KW-0804">Transcription</keyword>
<comment type="similarity">
    <text evidence="2">Belongs to the Mediator complex subunit 23 family.</text>
</comment>